<organism evidence="5 6">
    <name type="scientific">Halomonas casei</name>
    <dbReference type="NCBI Taxonomy" id="2742613"/>
    <lineage>
        <taxon>Bacteria</taxon>
        <taxon>Pseudomonadati</taxon>
        <taxon>Pseudomonadota</taxon>
        <taxon>Gammaproteobacteria</taxon>
        <taxon>Oceanospirillales</taxon>
        <taxon>Halomonadaceae</taxon>
        <taxon>Halomonas</taxon>
    </lineage>
</organism>
<dbReference type="InterPro" id="IPR002104">
    <property type="entry name" value="Integrase_catalytic"/>
</dbReference>
<dbReference type="Gene3D" id="1.10.443.10">
    <property type="entry name" value="Intergrase catalytic core"/>
    <property type="match status" value="1"/>
</dbReference>
<keyword evidence="2" id="KW-0233">DNA recombination</keyword>
<accession>A0ABR9F5U8</accession>
<evidence type="ECO:0000313" key="6">
    <source>
        <dbReference type="Proteomes" id="UP001645039"/>
    </source>
</evidence>
<dbReference type="EMBL" id="RRZD01000031">
    <property type="protein sequence ID" value="MBE0401864.1"/>
    <property type="molecule type" value="Genomic_DNA"/>
</dbReference>
<keyword evidence="6" id="KW-1185">Reference proteome</keyword>
<evidence type="ECO:0000256" key="3">
    <source>
        <dbReference type="SAM" id="MobiDB-lite"/>
    </source>
</evidence>
<evidence type="ECO:0000313" key="5">
    <source>
        <dbReference type="EMBL" id="MBE0401864.1"/>
    </source>
</evidence>
<reference evidence="5 6" key="1">
    <citation type="submission" date="2020-07" db="EMBL/GenBank/DDBJ databases">
        <title>Halophilic bacteria isolated from french cheeses.</title>
        <authorList>
            <person name="Kothe C.I."/>
            <person name="Farah-Kraiem B."/>
            <person name="Renault P."/>
            <person name="Dridi B."/>
        </authorList>
    </citation>
    <scope>NUCLEOTIDE SEQUENCE [LARGE SCALE GENOMIC DNA]</scope>
    <source>
        <strain evidence="5 6">FME1</strain>
    </source>
</reference>
<dbReference type="InterPro" id="IPR050090">
    <property type="entry name" value="Tyrosine_recombinase_XerCD"/>
</dbReference>
<sequence length="380" mass="42726">MQNDNKHIIVTSQHSMTTITPSFPATGVMDYEEPPVRVIFDLSQPFPRGSNAAHRHLRNQESVASVTSKRSLINEIATKALGAPKPPKLSAPNNDGRAQHPNQAFPYDYVDWSTLTPDVVSEILATYRDSGQSPAKRNAVRAVIRGIATEAWMLDQISHATLDRIKQIKAARYSHAKRAGTAHSAGTIRALLDLCDQEPTARAFRDGLMIAMMASIGLRRAETVSIQLKDIDFISHEITVVGKGQKQRSLTLPDCVVWRLNEYLDKYRGRTPGYLFNPIWVKQKAPSNDYLKTPLSLRSVNNRLERLRLMLPDELKLAPHDLRRTCATDLREAGMSIREIQVILGHASVVTTERYVFDETKSHRQKAARLQSGRFGYRPE</sequence>
<proteinExistence type="predicted"/>
<dbReference type="InterPro" id="IPR013762">
    <property type="entry name" value="Integrase-like_cat_sf"/>
</dbReference>
<dbReference type="RefSeq" id="WP_192536301.1">
    <property type="nucleotide sequence ID" value="NZ_RRZD01000031.1"/>
</dbReference>
<dbReference type="CDD" id="cd00397">
    <property type="entry name" value="DNA_BRE_C"/>
    <property type="match status" value="1"/>
</dbReference>
<dbReference type="Proteomes" id="UP001645039">
    <property type="component" value="Unassembled WGS sequence"/>
</dbReference>
<dbReference type="PANTHER" id="PTHR30349">
    <property type="entry name" value="PHAGE INTEGRASE-RELATED"/>
    <property type="match status" value="1"/>
</dbReference>
<comment type="caution">
    <text evidence="5">The sequence shown here is derived from an EMBL/GenBank/DDBJ whole genome shotgun (WGS) entry which is preliminary data.</text>
</comment>
<dbReference type="SUPFAM" id="SSF56349">
    <property type="entry name" value="DNA breaking-rejoining enzymes"/>
    <property type="match status" value="1"/>
</dbReference>
<keyword evidence="1" id="KW-0229">DNA integration</keyword>
<feature type="domain" description="Tyr recombinase" evidence="4">
    <location>
        <begin position="175"/>
        <end position="369"/>
    </location>
</feature>
<protein>
    <submittedName>
        <fullName evidence="5">Site-specific integrase</fullName>
    </submittedName>
</protein>
<gene>
    <name evidence="5" type="ORF">EI168_17430</name>
</gene>
<evidence type="ECO:0000259" key="4">
    <source>
        <dbReference type="PROSITE" id="PS51898"/>
    </source>
</evidence>
<feature type="region of interest" description="Disordered" evidence="3">
    <location>
        <begin position="79"/>
        <end position="98"/>
    </location>
</feature>
<dbReference type="Pfam" id="PF00589">
    <property type="entry name" value="Phage_integrase"/>
    <property type="match status" value="1"/>
</dbReference>
<evidence type="ECO:0000256" key="2">
    <source>
        <dbReference type="ARBA" id="ARBA00023172"/>
    </source>
</evidence>
<evidence type="ECO:0000256" key="1">
    <source>
        <dbReference type="ARBA" id="ARBA00022908"/>
    </source>
</evidence>
<dbReference type="PANTHER" id="PTHR30349:SF64">
    <property type="entry name" value="PROPHAGE INTEGRASE INTD-RELATED"/>
    <property type="match status" value="1"/>
</dbReference>
<name>A0ABR9F5U8_9GAMM</name>
<dbReference type="PROSITE" id="PS51898">
    <property type="entry name" value="TYR_RECOMBINASE"/>
    <property type="match status" value="1"/>
</dbReference>
<dbReference type="InterPro" id="IPR011010">
    <property type="entry name" value="DNA_brk_join_enz"/>
</dbReference>